<protein>
    <recommendedName>
        <fullName evidence="3">Lipopolysaccharide kinase (Kdo/WaaP) family protein</fullName>
    </recommendedName>
</protein>
<sequence>MSAVKEIYQQFPHTFKHLDSTLFLVKAPSDAKRDALRHLVEGRRAAGLERVSAPLKGVEDELFAKAQPLDSLKAKIRVTLGRAKRNGMYDWPVEEVLNTAEAHRRGAPIAPLAGFGYSKSPLGITQEYFIFTELLSEHINGMTWIESTPGEIETFIQLSFRLLRVLHNKQITHMDFWANNVMVNLAPQDIPMAIDLENCFPTTSQYFSETLAFQFGFFYQRDIYRFITEARYDQLVAEELEMYKAIDSEAFESIYGLSKHERIGRKDRREIFWKGKFVTG</sequence>
<evidence type="ECO:0000313" key="2">
    <source>
        <dbReference type="Proteomes" id="UP000651852"/>
    </source>
</evidence>
<evidence type="ECO:0000313" key="1">
    <source>
        <dbReference type="EMBL" id="MBC3949102.1"/>
    </source>
</evidence>
<organism evidence="1 2">
    <name type="scientific">Pseudomonas folii</name>
    <dbReference type="NCBI Taxonomy" id="2762593"/>
    <lineage>
        <taxon>Bacteria</taxon>
        <taxon>Pseudomonadati</taxon>
        <taxon>Pseudomonadota</taxon>
        <taxon>Gammaproteobacteria</taxon>
        <taxon>Pseudomonadales</taxon>
        <taxon>Pseudomonadaceae</taxon>
        <taxon>Pseudomonas</taxon>
    </lineage>
</organism>
<proteinExistence type="predicted"/>
<comment type="caution">
    <text evidence="1">The sequence shown here is derived from an EMBL/GenBank/DDBJ whole genome shotgun (WGS) entry which is preliminary data.</text>
</comment>
<accession>A0ABR7AW15</accession>
<name>A0ABR7AW15_9PSED</name>
<reference evidence="1 2" key="1">
    <citation type="submission" date="2020-08" db="EMBL/GenBank/DDBJ databases">
        <title>Putative novel bacterial strains isolated from necrotic wheat leaf tissues caused by Xanthomonas translucens.</title>
        <authorList>
            <person name="Tambong J.T."/>
        </authorList>
    </citation>
    <scope>NUCLEOTIDE SEQUENCE [LARGE SCALE GENOMIC DNA]</scope>
    <source>
        <strain evidence="1 2">DOAB 1069</strain>
    </source>
</reference>
<dbReference type="SUPFAM" id="SSF56112">
    <property type="entry name" value="Protein kinase-like (PK-like)"/>
    <property type="match status" value="1"/>
</dbReference>
<dbReference type="Proteomes" id="UP000651852">
    <property type="component" value="Unassembled WGS sequence"/>
</dbReference>
<dbReference type="InterPro" id="IPR011009">
    <property type="entry name" value="Kinase-like_dom_sf"/>
</dbReference>
<gene>
    <name evidence="1" type="ORF">H8S59_04905</name>
</gene>
<dbReference type="EMBL" id="JACONW010000013">
    <property type="protein sequence ID" value="MBC3949102.1"/>
    <property type="molecule type" value="Genomic_DNA"/>
</dbReference>
<evidence type="ECO:0008006" key="3">
    <source>
        <dbReference type="Google" id="ProtNLM"/>
    </source>
</evidence>
<dbReference type="RefSeq" id="WP_095093954.1">
    <property type="nucleotide sequence ID" value="NZ_JACONW010000013.1"/>
</dbReference>
<keyword evidence="2" id="KW-1185">Reference proteome</keyword>